<dbReference type="Pfam" id="PF01778">
    <property type="entry name" value="Ribosomal_L28e"/>
    <property type="match status" value="1"/>
</dbReference>
<dbReference type="GO" id="GO:1990904">
    <property type="term" value="C:ribonucleoprotein complex"/>
    <property type="evidence" value="ECO:0007669"/>
    <property type="project" value="UniProtKB-KW"/>
</dbReference>
<evidence type="ECO:0000256" key="3">
    <source>
        <dbReference type="ARBA" id="ARBA00023274"/>
    </source>
</evidence>
<dbReference type="InterPro" id="IPR029004">
    <property type="entry name" value="Ribosomal_eL28/Mak16"/>
</dbReference>
<comment type="similarity">
    <text evidence="1">Belongs to the eukaryotic ribosomal protein eL28 family.</text>
</comment>
<dbReference type="InterPro" id="IPR002672">
    <property type="entry name" value="Ribosomal_eL28"/>
</dbReference>
<evidence type="ECO:0000256" key="2">
    <source>
        <dbReference type="ARBA" id="ARBA00022980"/>
    </source>
</evidence>
<dbReference type="OrthoDB" id="338850at2759"/>
<dbReference type="GO" id="GO:0005840">
    <property type="term" value="C:ribosome"/>
    <property type="evidence" value="ECO:0007669"/>
    <property type="project" value="UniProtKB-KW"/>
</dbReference>
<dbReference type="EMBL" id="AEYI02000280">
    <property type="protein sequence ID" value="KFG50668.1"/>
    <property type="molecule type" value="Genomic_DNA"/>
</dbReference>
<dbReference type="PANTHER" id="PTHR10544">
    <property type="entry name" value="60S RIBOSOMAL PROTEIN L28"/>
    <property type="match status" value="1"/>
</dbReference>
<proteinExistence type="inferred from homology"/>
<protein>
    <submittedName>
        <fullName evidence="5">Ribosomal protein RPL28</fullName>
    </submittedName>
</protein>
<evidence type="ECO:0000259" key="4">
    <source>
        <dbReference type="Pfam" id="PF01778"/>
    </source>
</evidence>
<accession>A0A086L200</accession>
<feature type="domain" description="Ribosomal eL28/Mak16" evidence="4">
    <location>
        <begin position="6"/>
        <end position="120"/>
    </location>
</feature>
<evidence type="ECO:0000256" key="1">
    <source>
        <dbReference type="ARBA" id="ARBA00007926"/>
    </source>
</evidence>
<name>A0A086L200_TOXGO</name>
<dbReference type="GO" id="GO:0003735">
    <property type="term" value="F:structural constituent of ribosome"/>
    <property type="evidence" value="ECO:0007669"/>
    <property type="project" value="InterPro"/>
</dbReference>
<dbReference type="AlphaFoldDB" id="A0A086L200"/>
<dbReference type="VEuPathDB" id="ToxoDB:TGP89_229250"/>
<reference evidence="5 6" key="1">
    <citation type="submission" date="2014-03" db="EMBL/GenBank/DDBJ databases">
        <authorList>
            <person name="Sibley D."/>
            <person name="Venepally P."/>
            <person name="Karamycheva S."/>
            <person name="Hadjithomas M."/>
            <person name="Khan A."/>
            <person name="Brunk B."/>
            <person name="Roos D."/>
            <person name="Caler E."/>
            <person name="Lorenzi H."/>
        </authorList>
    </citation>
    <scope>NUCLEOTIDE SEQUENCE [LARGE SCALE GENOMIC DNA]</scope>
    <source>
        <strain evidence="6">p89</strain>
    </source>
</reference>
<organism evidence="5 6">
    <name type="scientific">Toxoplasma gondii p89</name>
    <dbReference type="NCBI Taxonomy" id="943119"/>
    <lineage>
        <taxon>Eukaryota</taxon>
        <taxon>Sar</taxon>
        <taxon>Alveolata</taxon>
        <taxon>Apicomplexa</taxon>
        <taxon>Conoidasida</taxon>
        <taxon>Coccidia</taxon>
        <taxon>Eucoccidiorida</taxon>
        <taxon>Eimeriorina</taxon>
        <taxon>Sarcocystidae</taxon>
        <taxon>Toxoplasma</taxon>
    </lineage>
</organism>
<gene>
    <name evidence="5" type="ORF">TGP89_229250</name>
</gene>
<keyword evidence="3" id="KW-0687">Ribonucleoprotein</keyword>
<sequence>MVSSELLWQCVRRNHCFIRKFNGITLSAERMNLTNKNTLKYSGIAHKQPLGLNRHGANNGCIALVTVQKCSRAMRKPTRAVQVRKFKKSKKEMSKVMKAVAERRPDLLKVANKKMKKLIRTGNSSNKKE</sequence>
<dbReference type="Gene3D" id="3.30.390.110">
    <property type="match status" value="1"/>
</dbReference>
<evidence type="ECO:0000313" key="5">
    <source>
        <dbReference type="EMBL" id="KFG50668.1"/>
    </source>
</evidence>
<comment type="caution">
    <text evidence="5">The sequence shown here is derived from an EMBL/GenBank/DDBJ whole genome shotgun (WGS) entry which is preliminary data.</text>
</comment>
<dbReference type="GO" id="GO:0006412">
    <property type="term" value="P:translation"/>
    <property type="evidence" value="ECO:0007669"/>
    <property type="project" value="InterPro"/>
</dbReference>
<dbReference type="Proteomes" id="UP000028828">
    <property type="component" value="Unassembled WGS sequence"/>
</dbReference>
<evidence type="ECO:0000313" key="6">
    <source>
        <dbReference type="Proteomes" id="UP000028828"/>
    </source>
</evidence>
<keyword evidence="2 5" id="KW-0689">Ribosomal protein</keyword>